<name>A0A9E2F5G5_PSYF1</name>
<reference evidence="2 3" key="1">
    <citation type="journal article" date="2021" name="bioRxiv">
        <title>Unique metabolic strategies in Hadean analogues reveal hints for primordial physiology.</title>
        <authorList>
            <person name="Nobu M.K."/>
            <person name="Nakai R."/>
            <person name="Tamazawa S."/>
            <person name="Mori H."/>
            <person name="Toyoda A."/>
            <person name="Ijiri A."/>
            <person name="Suzuki S."/>
            <person name="Kurokawa K."/>
            <person name="Kamagata Y."/>
            <person name="Tamaki H."/>
        </authorList>
    </citation>
    <scope>NUCLEOTIDE SEQUENCE [LARGE SCALE GENOMIC DNA]</scope>
    <source>
        <strain evidence="2">BS525</strain>
    </source>
</reference>
<feature type="domain" description="DZANK-type" evidence="1">
    <location>
        <begin position="167"/>
        <end position="212"/>
    </location>
</feature>
<dbReference type="InterPro" id="IPR025874">
    <property type="entry name" value="DZR"/>
</dbReference>
<evidence type="ECO:0000259" key="1">
    <source>
        <dbReference type="Pfam" id="PF12773"/>
    </source>
</evidence>
<dbReference type="Pfam" id="PF12773">
    <property type="entry name" value="DZR"/>
    <property type="match status" value="1"/>
</dbReference>
<evidence type="ECO:0000313" key="2">
    <source>
        <dbReference type="EMBL" id="MBT9144345.1"/>
    </source>
</evidence>
<gene>
    <name evidence="2" type="ORF">DDT42_00180</name>
</gene>
<accession>A0A9E2F5G5</accession>
<protein>
    <recommendedName>
        <fullName evidence="1">DZANK-type domain-containing protein</fullName>
    </recommendedName>
</protein>
<evidence type="ECO:0000313" key="3">
    <source>
        <dbReference type="Proteomes" id="UP000811545"/>
    </source>
</evidence>
<comment type="caution">
    <text evidence="2">The sequence shown here is derived from an EMBL/GenBank/DDBJ whole genome shotgun (WGS) entry which is preliminary data.</text>
</comment>
<dbReference type="Proteomes" id="UP000811545">
    <property type="component" value="Unassembled WGS sequence"/>
</dbReference>
<dbReference type="AlphaFoldDB" id="A0A9E2F5G5"/>
<proteinExistence type="predicted"/>
<organism evidence="2 3">
    <name type="scientific">Psychracetigena formicireducens</name>
    <dbReference type="NCBI Taxonomy" id="2986056"/>
    <lineage>
        <taxon>Bacteria</taxon>
        <taxon>Bacillati</taxon>
        <taxon>Candidatus Lithacetigenota</taxon>
        <taxon>Candidatus Psychracetigena</taxon>
    </lineage>
</organism>
<dbReference type="EMBL" id="QLTW01000005">
    <property type="protein sequence ID" value="MBT9144345.1"/>
    <property type="molecule type" value="Genomic_DNA"/>
</dbReference>
<sequence>MGEKIEFTRNYSDLSTDQGFQFEFYCDRCGTGYRNRFQSSTIGNVASALGTASSLVGGVFGRAADISERVRSANWEKAHDAAFIKAMKELKPDFIQCPRCSSWVCRKSCWNENKGLCKGCAPDLGVEMAAAQASRTVEEIWDHSKMAEEDRKMLKTESWREGVRATCPNCKKPLPAKTKFCPDCGVKILTQINCAQCGVKLSAGAKFCTECGAKVESKKE</sequence>